<dbReference type="AlphaFoldDB" id="A0A1X7GC53"/>
<dbReference type="STRING" id="1313296.SAMN05661091_0354"/>
<proteinExistence type="predicted"/>
<dbReference type="EMBL" id="LT840184">
    <property type="protein sequence ID" value="SMF67504.1"/>
    <property type="molecule type" value="Genomic_DNA"/>
</dbReference>
<dbReference type="GO" id="GO:0008781">
    <property type="term" value="F:N-acylneuraminate cytidylyltransferase activity"/>
    <property type="evidence" value="ECO:0007669"/>
    <property type="project" value="TreeGrafter"/>
</dbReference>
<evidence type="ECO:0000313" key="2">
    <source>
        <dbReference type="Proteomes" id="UP000192940"/>
    </source>
</evidence>
<reference evidence="1 2" key="1">
    <citation type="submission" date="2017-04" db="EMBL/GenBank/DDBJ databases">
        <authorList>
            <person name="Afonso C.L."/>
            <person name="Miller P.J."/>
            <person name="Scott M.A."/>
            <person name="Spackman E."/>
            <person name="Goraichik I."/>
            <person name="Dimitrov K.M."/>
            <person name="Suarez D.L."/>
            <person name="Swayne D.E."/>
        </authorList>
    </citation>
    <scope>NUCLEOTIDE SEQUENCE [LARGE SCALE GENOMIC DNA]</scope>
    <source>
        <strain evidence="1 2">N3/975</strain>
    </source>
</reference>
<dbReference type="Pfam" id="PF02348">
    <property type="entry name" value="CTP_transf_3"/>
    <property type="match status" value="1"/>
</dbReference>
<keyword evidence="2" id="KW-1185">Reference proteome</keyword>
<dbReference type="Proteomes" id="UP000192940">
    <property type="component" value="Chromosome I"/>
</dbReference>
<evidence type="ECO:0000313" key="1">
    <source>
        <dbReference type="EMBL" id="SMF67504.1"/>
    </source>
</evidence>
<organism evidence="1 2">
    <name type="scientific">Paenibacillus uliginis N3/975</name>
    <dbReference type="NCBI Taxonomy" id="1313296"/>
    <lineage>
        <taxon>Bacteria</taxon>
        <taxon>Bacillati</taxon>
        <taxon>Bacillota</taxon>
        <taxon>Bacilli</taxon>
        <taxon>Bacillales</taxon>
        <taxon>Paenibacillaceae</taxon>
        <taxon>Paenibacillus</taxon>
    </lineage>
</organism>
<dbReference type="InterPro" id="IPR050793">
    <property type="entry name" value="CMP-NeuNAc_synthase"/>
</dbReference>
<dbReference type="PANTHER" id="PTHR21485:SF6">
    <property type="entry name" value="N-ACYLNEURAMINATE CYTIDYLYLTRANSFERASE-RELATED"/>
    <property type="match status" value="1"/>
</dbReference>
<gene>
    <name evidence="1" type="ORF">SAMN05661091_0354</name>
</gene>
<dbReference type="PANTHER" id="PTHR21485">
    <property type="entry name" value="HAD SUPERFAMILY MEMBERS CMAS AND KDSC"/>
    <property type="match status" value="1"/>
</dbReference>
<dbReference type="SUPFAM" id="SSF53448">
    <property type="entry name" value="Nucleotide-diphospho-sugar transferases"/>
    <property type="match status" value="1"/>
</dbReference>
<dbReference type="InterPro" id="IPR003329">
    <property type="entry name" value="Cytidylyl_trans"/>
</dbReference>
<accession>A0A1X7GC53</accession>
<dbReference type="RefSeq" id="WP_208917499.1">
    <property type="nucleotide sequence ID" value="NZ_LT840184.1"/>
</dbReference>
<protein>
    <submittedName>
        <fullName evidence="1">CMP-N,N'-diacetyllegionaminic acid synthase</fullName>
    </submittedName>
</protein>
<dbReference type="Gene3D" id="3.90.550.10">
    <property type="entry name" value="Spore Coat Polysaccharide Biosynthesis Protein SpsA, Chain A"/>
    <property type="match status" value="1"/>
</dbReference>
<dbReference type="InterPro" id="IPR029044">
    <property type="entry name" value="Nucleotide-diphossugar_trans"/>
</dbReference>
<sequence>MKKLDKCLAIIPARGGSKGVPRKNLRLINGKPLIQYTIEAALGSRRIDQTVVSTDCTEIAQVSVEAGATVPFIRPSALAEDHSRTIDVLKHAVEFYENQGVFYEHIILLQPTSPLRNSFDIEEAYSIFLQNEADSLQSVSPALQHPYLFRKFDDTLLGPYQSVEDERLRRQDLEEIFVLNGAIYIVKKGLLMEESSLVGCRNCGYVMPKSRSIDIDDELDLEVAEAYLRKTTGC</sequence>
<dbReference type="CDD" id="cd02513">
    <property type="entry name" value="CMP-NeuAc_Synthase"/>
    <property type="match status" value="1"/>
</dbReference>
<name>A0A1X7GC53_9BACL</name>